<evidence type="ECO:0000313" key="1">
    <source>
        <dbReference type="EMBL" id="QGM96265.1"/>
    </source>
</evidence>
<proteinExistence type="predicted"/>
<dbReference type="Proteomes" id="UP000422569">
    <property type="component" value="Chromosome"/>
</dbReference>
<keyword evidence="2" id="KW-1185">Reference proteome</keyword>
<sequence>MNKSKFSDAERDVLLAVKGVGPKVVERFEQLGICTLRKLARQDARAICEQTASLVGATCWKNSPQARNAVAAAIAAAQASVDMIGG</sequence>
<dbReference type="KEGG" id="mpar:F7D14_01380"/>
<gene>
    <name evidence="1" type="ORF">F7D14_01380</name>
</gene>
<dbReference type="EMBL" id="CP044331">
    <property type="protein sequence ID" value="QGM96265.1"/>
    <property type="molecule type" value="Genomic_DNA"/>
</dbReference>
<protein>
    <submittedName>
        <fullName evidence="1">Helix-hairpin-helix domain-containing protein</fullName>
    </submittedName>
</protein>
<evidence type="ECO:0000313" key="2">
    <source>
        <dbReference type="Proteomes" id="UP000422569"/>
    </source>
</evidence>
<dbReference type="Gene3D" id="1.10.150.20">
    <property type="entry name" value="5' to 3' exonuclease, C-terminal subdomain"/>
    <property type="match status" value="1"/>
</dbReference>
<accession>A0A6B8M1T4</accession>
<dbReference type="AlphaFoldDB" id="A0A6B8M1T4"/>
<reference evidence="1 2" key="1">
    <citation type="submission" date="2019-09" db="EMBL/GenBank/DDBJ databases">
        <title>Isolation and complete genome sequencing of Methylocystis species.</title>
        <authorList>
            <person name="Rumah B.L."/>
            <person name="Stead C.E."/>
            <person name="Stevens B.C."/>
            <person name="Minton N.P."/>
            <person name="Grosse-Honebrink A."/>
            <person name="Zhang Y."/>
        </authorList>
    </citation>
    <scope>NUCLEOTIDE SEQUENCE [LARGE SCALE GENOMIC DNA]</scope>
    <source>
        <strain evidence="1 2">BRCS2</strain>
    </source>
</reference>
<name>A0A6B8M1T4_9HYPH</name>
<organism evidence="1 2">
    <name type="scientific">Methylocystis parvus</name>
    <dbReference type="NCBI Taxonomy" id="134"/>
    <lineage>
        <taxon>Bacteria</taxon>
        <taxon>Pseudomonadati</taxon>
        <taxon>Pseudomonadota</taxon>
        <taxon>Alphaproteobacteria</taxon>
        <taxon>Hyphomicrobiales</taxon>
        <taxon>Methylocystaceae</taxon>
        <taxon>Methylocystis</taxon>
    </lineage>
</organism>